<dbReference type="HAMAP" id="MF_00226_B">
    <property type="entry name" value="CinA_B"/>
    <property type="match status" value="1"/>
</dbReference>
<dbReference type="Pfam" id="PF18146">
    <property type="entry name" value="CinA_KH"/>
    <property type="match status" value="1"/>
</dbReference>
<evidence type="ECO:0000313" key="4">
    <source>
        <dbReference type="Proteomes" id="UP000196053"/>
    </source>
</evidence>
<dbReference type="PANTHER" id="PTHR13939">
    <property type="entry name" value="NICOTINAMIDE-NUCLEOTIDE AMIDOHYDROLASE PNCC"/>
    <property type="match status" value="1"/>
</dbReference>
<dbReference type="Gene3D" id="3.30.70.2860">
    <property type="match status" value="1"/>
</dbReference>
<dbReference type="OrthoDB" id="9801454at2"/>
<dbReference type="NCBIfam" id="TIGR00200">
    <property type="entry name" value="cinA_nterm"/>
    <property type="match status" value="1"/>
</dbReference>
<dbReference type="SUPFAM" id="SSF53218">
    <property type="entry name" value="Molybdenum cofactor biosynthesis proteins"/>
    <property type="match status" value="1"/>
</dbReference>
<dbReference type="RefSeq" id="WP_058257994.1">
    <property type="nucleotide sequence ID" value="NZ_JANWKB010000024.1"/>
</dbReference>
<dbReference type="SUPFAM" id="SSF142433">
    <property type="entry name" value="CinA-like"/>
    <property type="match status" value="1"/>
</dbReference>
<reference evidence="4" key="1">
    <citation type="submission" date="2015-09" db="EMBL/GenBank/DDBJ databases">
        <authorList>
            <person name="Wibberg D."/>
        </authorList>
    </citation>
    <scope>NUCLEOTIDE SEQUENCE [LARGE SCALE GENOMIC DNA]</scope>
    <source>
        <strain evidence="4">SD1D</strain>
    </source>
</reference>
<sequence>MTVELISIGTELLLGNIINTNATYLSIQCAKLGFTLYHQITVGDNEVRLSDVIKTAQDRSDIIILTGGLGPTSDDITKETLAKVVGRELVMDEHSKERILSYYKQLYAYDTNKVLPKGLELITENNWKQALKIRDSIVIDNDNGTAPGYIVEDKNKIFILLPGPPGEMIPMFENHILPYLKKLQDKVFLSKMVKICGIGESKAETMIMDLIKSQTNPTIAPYAKSGEVHFRITAGADKEEEAEALIKPIIKELKARFGNNIYTTREDITLEKAVIDLLINYKLTLATAESCTGGLLSGRIVNVAGASQVFTEGFITYSNQAKIKYLNVNPDTLNTYGAVSEETAKEMALGLIKTTGCDVAVAVTGIAGPDGGTKEKPVGLVYISCSIKGKTFVKRCNFKGNRAKIREQSVVAALDLVRRSILEIYV</sequence>
<gene>
    <name evidence="1 3" type="primary">cinA</name>
    <name evidence="3" type="ORF">SD1D_1096</name>
</gene>
<organism evidence="3 4">
    <name type="scientific">Herbinix luporum</name>
    <dbReference type="NCBI Taxonomy" id="1679721"/>
    <lineage>
        <taxon>Bacteria</taxon>
        <taxon>Bacillati</taxon>
        <taxon>Bacillota</taxon>
        <taxon>Clostridia</taxon>
        <taxon>Lachnospirales</taxon>
        <taxon>Lachnospiraceae</taxon>
        <taxon>Herbinix</taxon>
    </lineage>
</organism>
<protein>
    <recommendedName>
        <fullName evidence="1">Putative competence-damage inducible protein</fullName>
    </recommendedName>
</protein>
<accession>A0A0K8J5B2</accession>
<dbReference type="Pfam" id="PF02464">
    <property type="entry name" value="CinA"/>
    <property type="match status" value="1"/>
</dbReference>
<dbReference type="Proteomes" id="UP000196053">
    <property type="component" value="Chromosome I"/>
</dbReference>
<dbReference type="PIRSF" id="PIRSF006728">
    <property type="entry name" value="CinA"/>
    <property type="match status" value="1"/>
</dbReference>
<dbReference type="InterPro" id="IPR001453">
    <property type="entry name" value="MoaB/Mog_dom"/>
</dbReference>
<evidence type="ECO:0000313" key="3">
    <source>
        <dbReference type="EMBL" id="CUH92642.1"/>
    </source>
</evidence>
<dbReference type="CDD" id="cd00885">
    <property type="entry name" value="cinA"/>
    <property type="match status" value="1"/>
</dbReference>
<keyword evidence="4" id="KW-1185">Reference proteome</keyword>
<comment type="similarity">
    <text evidence="1">Belongs to the CinA family.</text>
</comment>
<dbReference type="KEGG" id="hsd:SD1D_1096"/>
<feature type="domain" description="MoaB/Mog" evidence="2">
    <location>
        <begin position="4"/>
        <end position="183"/>
    </location>
</feature>
<dbReference type="InterPro" id="IPR008135">
    <property type="entry name" value="Competence-induced_CinA"/>
</dbReference>
<dbReference type="Pfam" id="PF00994">
    <property type="entry name" value="MoCF_biosynth"/>
    <property type="match status" value="1"/>
</dbReference>
<dbReference type="AlphaFoldDB" id="A0A0K8J5B2"/>
<name>A0A0K8J5B2_9FIRM</name>
<dbReference type="SMART" id="SM00852">
    <property type="entry name" value="MoCF_biosynth"/>
    <property type="match status" value="1"/>
</dbReference>
<dbReference type="Gene3D" id="3.40.980.10">
    <property type="entry name" value="MoaB/Mog-like domain"/>
    <property type="match status" value="1"/>
</dbReference>
<proteinExistence type="inferred from homology"/>
<dbReference type="PANTHER" id="PTHR13939:SF0">
    <property type="entry name" value="NMN AMIDOHYDROLASE-LIKE PROTEIN YFAY"/>
    <property type="match status" value="1"/>
</dbReference>
<dbReference type="InterPro" id="IPR036653">
    <property type="entry name" value="CinA-like_C"/>
</dbReference>
<dbReference type="InterPro" id="IPR041424">
    <property type="entry name" value="CinA_KH"/>
</dbReference>
<dbReference type="NCBIfam" id="NF001813">
    <property type="entry name" value="PRK00549.1"/>
    <property type="match status" value="1"/>
</dbReference>
<dbReference type="NCBIfam" id="TIGR00199">
    <property type="entry name" value="PncC_domain"/>
    <property type="match status" value="1"/>
</dbReference>
<evidence type="ECO:0000256" key="1">
    <source>
        <dbReference type="HAMAP-Rule" id="MF_00226"/>
    </source>
</evidence>
<evidence type="ECO:0000259" key="2">
    <source>
        <dbReference type="SMART" id="SM00852"/>
    </source>
</evidence>
<dbReference type="InterPro" id="IPR050101">
    <property type="entry name" value="CinA"/>
</dbReference>
<dbReference type="Gene3D" id="3.90.950.20">
    <property type="entry name" value="CinA-like"/>
    <property type="match status" value="1"/>
</dbReference>
<dbReference type="EMBL" id="LN879430">
    <property type="protein sequence ID" value="CUH92642.1"/>
    <property type="molecule type" value="Genomic_DNA"/>
</dbReference>
<dbReference type="InterPro" id="IPR036425">
    <property type="entry name" value="MoaB/Mog-like_dom_sf"/>
</dbReference>
<dbReference type="InterPro" id="IPR008136">
    <property type="entry name" value="CinA_C"/>
</dbReference>